<dbReference type="Pfam" id="PF02838">
    <property type="entry name" value="Glyco_hydro_20b"/>
    <property type="match status" value="1"/>
</dbReference>
<dbReference type="InterPro" id="IPR015882">
    <property type="entry name" value="HEX_bac_N"/>
</dbReference>
<evidence type="ECO:0000259" key="9">
    <source>
        <dbReference type="Pfam" id="PF00728"/>
    </source>
</evidence>
<feature type="signal peptide" evidence="8">
    <location>
        <begin position="1"/>
        <end position="25"/>
    </location>
</feature>
<evidence type="ECO:0000256" key="4">
    <source>
        <dbReference type="ARBA" id="ARBA00022801"/>
    </source>
</evidence>
<dbReference type="SUPFAM" id="SSF55545">
    <property type="entry name" value="beta-N-acetylhexosaminidase-like domain"/>
    <property type="match status" value="1"/>
</dbReference>
<dbReference type="Gene3D" id="3.20.20.80">
    <property type="entry name" value="Glycosidases"/>
    <property type="match status" value="1"/>
</dbReference>
<feature type="domain" description="Glycoside hydrolase family 20 catalytic" evidence="9">
    <location>
        <begin position="172"/>
        <end position="514"/>
    </location>
</feature>
<keyword evidence="8" id="KW-0732">Signal</keyword>
<dbReference type="EMBL" id="JBHSHD010000005">
    <property type="protein sequence ID" value="MFC4819621.1"/>
    <property type="molecule type" value="Genomic_DNA"/>
</dbReference>
<dbReference type="Proteomes" id="UP001595886">
    <property type="component" value="Unassembled WGS sequence"/>
</dbReference>
<proteinExistence type="inferred from homology"/>
<gene>
    <name evidence="12" type="ORF">ACFO6Q_04765</name>
</gene>
<dbReference type="Pfam" id="PF13290">
    <property type="entry name" value="CHB_HEX_C_1"/>
    <property type="match status" value="1"/>
</dbReference>
<evidence type="ECO:0000313" key="13">
    <source>
        <dbReference type="Proteomes" id="UP001595886"/>
    </source>
</evidence>
<dbReference type="InterPro" id="IPR029018">
    <property type="entry name" value="Hex-like_dom2"/>
</dbReference>
<keyword evidence="13" id="KW-1185">Reference proteome</keyword>
<dbReference type="RefSeq" id="WP_380019405.1">
    <property type="nucleotide sequence ID" value="NZ_JBHSHD010000005.1"/>
</dbReference>
<evidence type="ECO:0000256" key="6">
    <source>
        <dbReference type="ARBA" id="ARBA00030512"/>
    </source>
</evidence>
<evidence type="ECO:0000256" key="5">
    <source>
        <dbReference type="ARBA" id="ARBA00023295"/>
    </source>
</evidence>
<accession>A0ABV9QRZ3</accession>
<dbReference type="InterPro" id="IPR059177">
    <property type="entry name" value="GH29D-like_dom"/>
</dbReference>
<reference evidence="13" key="1">
    <citation type="journal article" date="2019" name="Int. J. Syst. Evol. Microbiol.">
        <title>The Global Catalogue of Microorganisms (GCM) 10K type strain sequencing project: providing services to taxonomists for standard genome sequencing and annotation.</title>
        <authorList>
            <consortium name="The Broad Institute Genomics Platform"/>
            <consortium name="The Broad Institute Genome Sequencing Center for Infectious Disease"/>
            <person name="Wu L."/>
            <person name="Ma J."/>
        </authorList>
    </citation>
    <scope>NUCLEOTIDE SEQUENCE [LARGE SCALE GENOMIC DNA]</scope>
    <source>
        <strain evidence="13">CCUG 30340</strain>
    </source>
</reference>
<protein>
    <recommendedName>
        <fullName evidence="3">beta-N-acetylhexosaminidase</fullName>
        <ecNumber evidence="3">3.2.1.52</ecNumber>
    </recommendedName>
    <alternativeName>
        <fullName evidence="6">Beta-N-acetylhexosaminidase</fullName>
    </alternativeName>
    <alternativeName>
        <fullName evidence="7">N-acetyl-beta-glucosaminidase</fullName>
    </alternativeName>
</protein>
<comment type="caution">
    <text evidence="12">The sequence shown here is derived from an EMBL/GenBank/DDBJ whole genome shotgun (WGS) entry which is preliminary data.</text>
</comment>
<dbReference type="PANTHER" id="PTHR22600:SF57">
    <property type="entry name" value="BETA-N-ACETYLHEXOSAMINIDASE"/>
    <property type="match status" value="1"/>
</dbReference>
<evidence type="ECO:0000259" key="11">
    <source>
        <dbReference type="Pfam" id="PF13290"/>
    </source>
</evidence>
<evidence type="ECO:0000256" key="3">
    <source>
        <dbReference type="ARBA" id="ARBA00012663"/>
    </source>
</evidence>
<feature type="chain" id="PRO_5045927777" description="beta-N-acetylhexosaminidase" evidence="8">
    <location>
        <begin position="26"/>
        <end position="781"/>
    </location>
</feature>
<dbReference type="InterPro" id="IPR025705">
    <property type="entry name" value="Beta_hexosaminidase_sua/sub"/>
</dbReference>
<dbReference type="Pfam" id="PF00728">
    <property type="entry name" value="Glyco_hydro_20"/>
    <property type="match status" value="1"/>
</dbReference>
<organism evidence="12 13">
    <name type="scientific">Dokdonella ginsengisoli</name>
    <dbReference type="NCBI Taxonomy" id="363846"/>
    <lineage>
        <taxon>Bacteria</taxon>
        <taxon>Pseudomonadati</taxon>
        <taxon>Pseudomonadota</taxon>
        <taxon>Gammaproteobacteria</taxon>
        <taxon>Lysobacterales</taxon>
        <taxon>Rhodanobacteraceae</taxon>
        <taxon>Dokdonella</taxon>
    </lineage>
</organism>
<dbReference type="PROSITE" id="PS51257">
    <property type="entry name" value="PROKAR_LIPOPROTEIN"/>
    <property type="match status" value="1"/>
</dbReference>
<feature type="domain" description="Beta-hexosaminidase bacterial type N-terminal" evidence="10">
    <location>
        <begin position="39"/>
        <end position="169"/>
    </location>
</feature>
<dbReference type="PRINTS" id="PR00738">
    <property type="entry name" value="GLHYDRLASE20"/>
</dbReference>
<evidence type="ECO:0000256" key="2">
    <source>
        <dbReference type="ARBA" id="ARBA00006285"/>
    </source>
</evidence>
<dbReference type="InterPro" id="IPR017853">
    <property type="entry name" value="GH"/>
</dbReference>
<dbReference type="InterPro" id="IPR015883">
    <property type="entry name" value="Glyco_hydro_20_cat"/>
</dbReference>
<dbReference type="EC" id="3.2.1.52" evidence="3"/>
<comment type="similarity">
    <text evidence="2">Belongs to the glycosyl hydrolase 20 family.</text>
</comment>
<evidence type="ECO:0000256" key="1">
    <source>
        <dbReference type="ARBA" id="ARBA00001231"/>
    </source>
</evidence>
<keyword evidence="4" id="KW-0378">Hydrolase</keyword>
<dbReference type="SUPFAM" id="SSF51445">
    <property type="entry name" value="(Trans)glycosidases"/>
    <property type="match status" value="1"/>
</dbReference>
<dbReference type="Gene3D" id="3.30.379.10">
    <property type="entry name" value="Chitobiase/beta-hexosaminidase domain 2-like"/>
    <property type="match status" value="1"/>
</dbReference>
<evidence type="ECO:0000259" key="10">
    <source>
        <dbReference type="Pfam" id="PF02838"/>
    </source>
</evidence>
<evidence type="ECO:0000313" key="12">
    <source>
        <dbReference type="EMBL" id="MFC4819621.1"/>
    </source>
</evidence>
<evidence type="ECO:0000256" key="7">
    <source>
        <dbReference type="ARBA" id="ARBA00033000"/>
    </source>
</evidence>
<keyword evidence="5" id="KW-0326">Glycosidase</keyword>
<dbReference type="CDD" id="cd06563">
    <property type="entry name" value="GH20_chitobiase-like"/>
    <property type="match status" value="1"/>
</dbReference>
<name>A0ABV9QRZ3_9GAMM</name>
<sequence length="781" mass="85137">MRVIATRTRRLAALALLVLSCGGCARQAAVAPDTRTALPLLPMPAQVERRPGHFLVRDGMALRVDARSDEAVGVARRFADLLARTRGLHLQLQTDEGTGIDAEAITFRLDAQAPAGEGYEIDVDAQRAVVRAREPRGLFYGGVTLWQLLTASTAPATAIELPALRIVDAPRFAWRGAMLDSARHYQPVEFVKRFIDQLSLLKLNTFHWHLTDDQGWRIEIKRYPRLTEVGAWRRPAGAAGTDANGQPVRYGGYYTQEEIRDVVRYAAERQVTIVPEIDVPGHMQAAIAAYPQLGSAGDTPPVSPDWGVHSYLLNVDEATFAFVQNVLDEVIALFPGRYVHIGGDEAVKDQWQASARVQARRRELGLPDDARLQGWFVARLQRHLAARGRLLIGWDEILEGGLPPEAAVMSWRGAQGGVEAAHAGHDVVMSPSPDLYLNHLQSDAAGEPGGRFEVRSLADVYAFDPLPAALDESAARHVLGAQANLWTEHLRTPAFVEHAAFPRLAALAEVLWSPLRTHDWPGFVERLVPQMARWRSLGVAAADSALQVRATAQPAVDDARIDVALSSQSDLPIRYALDGRDPQADSPAYREPLSLAPTGELRAAAFLGTQRAGPVLRFEPARSVLARGSDRLQQCSGKLTLRIEDDAPPAGARAFFDVDLFDPCWIWPDAPLEGIARIEAVVGQLPYNFQLWNDVRNIVPRPAPASVPGELQVRFGGCDGQTLAALPLAAAAANPVLTTLSAPLAAHPGRGDLCFRFSGKGHDPLWAVDEIRLLPAEPAPR</sequence>
<dbReference type="PANTHER" id="PTHR22600">
    <property type="entry name" value="BETA-HEXOSAMINIDASE"/>
    <property type="match status" value="1"/>
</dbReference>
<feature type="domain" description="GH29D-like beta-sandwich" evidence="11">
    <location>
        <begin position="561"/>
        <end position="608"/>
    </location>
</feature>
<evidence type="ECO:0000256" key="8">
    <source>
        <dbReference type="SAM" id="SignalP"/>
    </source>
</evidence>
<comment type="catalytic activity">
    <reaction evidence="1">
        <text>Hydrolysis of terminal non-reducing N-acetyl-D-hexosamine residues in N-acetyl-beta-D-hexosaminides.</text>
        <dbReference type="EC" id="3.2.1.52"/>
    </reaction>
</comment>